<sequence>IPIFDQLGANIVDCRTGQPFPMPYSTDFPLTIEEIERQMEAQRRLEEASIQKSILQSKEGDKAAFSKEHEKQKEGEKEEHKKGQQESKKERHKRRVRTTKLKKVRREFLQLNDDILRQSTISFHIKSGESKYVNCIRPTDCVLMGCAICVGDSEYVDSTKEQPENSGAKSSKKKESKSKEKVNLDRLFATTADCPVLVSSPEILSERHRMFHQSMLNNTSLSVHSVRSAWSHASLKKELLLTEIFRKSELYEPPKNKTKLLRLGVELSFFAEAAVRVSIFPPHVMLNRTRFNFVMDALENSMAIPNHLPPKSFSIVGYPRHVRKTAAARKGAEVSIYIDGQPDNFTEVGELSSLATSGVLYHRTVIQTADWESYNVAVPLLIRSRLTPESLSLCLSFSYYFKMINASESNVLMTCVDKKSKPSFLKAFTRVMQPGQQEELTAFKCRYERTTPEPVIWLRIGDDLGIGCCSGVSMLKTGEHFIPKLGKGTDIERLIEEEVENKRKKHESKKDKASKDGEKPSDSLHIVDTNHSDIECIYESSTEDEETSIQGSHEEEKEEQHIIETIDEGSESKDLISSPNGTSSSSEDSYQLSPSLETQLRQAKEYWRIVISEQKDNVVQVVFGECKYEDLPFIIENNTDMVVQIWELSKTSLYLGSGKIVKQKGSFLVDSHSSSLFSLPNNMSECKWSIGPFHTKRKIRLNEPKIVEIDLKERKKKGTVYPATCVVVKVFFRGRKRVLSISDKASEDSQDVDIDLIPTKFHPMFLLTQGHISDLFGSIGLVLPMIRVRVFVGRSKLKELITISLVNLSVNLVTGVKAIGFEVKVGYVQVDNHDEFCQFSVPLQLMGYTTVKKESEGKRITAAELSGKSDPAFSLRIVKQIHLGTQGSDFNEGITPVEEFVISLPGVVISLDGNILHTILALAVEYSPVKNTRIDYRMNWIQNFQHGLLPGEKDSISQNELEERFMELMKGEMSHDDILACIIHKRHLNVEKLMKELSPPEFIMFIRLFALNAIHILVDLFPAASADDWGSILPRGMVPVITVLTSAIRLKDAMFRVPGMKLYNSYVCPSQLMDNIIVHFKKTILQQLLLAIGYVGILGNPAGLVRSIGTGMVDLLYEPWAYADSPWLCLKSFGRGMYSLVMNTLRAASSSVGGILTGFGGLFQSATSQSMQQKRKQRETADSSGAHAKASGQALAGIGEGWANIVKKPQRGGQKSVGAAFRGFGSGLKDALMGTLGGVFDSLGHLFMSMSTLGKGKRHRDMVGARQEVLEDGTVSIIYLEDEAEEEQGQENGGEEKEEDLNDDENDEKESFERDEAISDVDLTKEIDDETKEIEKEKEASGIGTVESND</sequence>
<reference evidence="3" key="1">
    <citation type="submission" date="2022-03" db="EMBL/GenBank/DDBJ databases">
        <title>Draft genome sequence of Aduncisulcus paluster, a free-living microaerophilic Fornicata.</title>
        <authorList>
            <person name="Yuyama I."/>
            <person name="Kume K."/>
            <person name="Tamura T."/>
            <person name="Inagaki Y."/>
            <person name="Hashimoto T."/>
        </authorList>
    </citation>
    <scope>NUCLEOTIDE SEQUENCE</scope>
    <source>
        <strain evidence="3">NY0171</strain>
    </source>
</reference>
<feature type="region of interest" description="Disordered" evidence="2">
    <location>
        <begin position="53"/>
        <end position="97"/>
    </location>
</feature>
<feature type="compositionally biased region" description="Basic and acidic residues" evidence="2">
    <location>
        <begin position="508"/>
        <end position="522"/>
    </location>
</feature>
<feature type="region of interest" description="Disordered" evidence="2">
    <location>
        <begin position="540"/>
        <end position="594"/>
    </location>
</feature>
<feature type="region of interest" description="Disordered" evidence="2">
    <location>
        <begin position="1283"/>
        <end position="1350"/>
    </location>
</feature>
<feature type="compositionally biased region" description="Polar residues" evidence="2">
    <location>
        <begin position="575"/>
        <end position="594"/>
    </location>
</feature>
<feature type="compositionally biased region" description="Basic and acidic residues" evidence="2">
    <location>
        <begin position="58"/>
        <end position="89"/>
    </location>
</feature>
<feature type="compositionally biased region" description="Basic and acidic residues" evidence="2">
    <location>
        <begin position="1309"/>
        <end position="1326"/>
    </location>
</feature>
<evidence type="ECO:0000256" key="1">
    <source>
        <dbReference type="ARBA" id="ARBA00006545"/>
    </source>
</evidence>
<feature type="region of interest" description="Disordered" evidence="2">
    <location>
        <begin position="499"/>
        <end position="526"/>
    </location>
</feature>
<dbReference type="PANTHER" id="PTHR16166:SF93">
    <property type="entry name" value="INTERMEMBRANE LIPID TRANSFER PROTEIN VPS13"/>
    <property type="match status" value="1"/>
</dbReference>
<dbReference type="PANTHER" id="PTHR16166">
    <property type="entry name" value="VACUOLAR PROTEIN SORTING-ASSOCIATED PROTEIN VPS13"/>
    <property type="match status" value="1"/>
</dbReference>
<comment type="caution">
    <text evidence="3">The sequence shown here is derived from an EMBL/GenBank/DDBJ whole genome shotgun (WGS) entry which is preliminary data.</text>
</comment>
<dbReference type="Proteomes" id="UP001057375">
    <property type="component" value="Unassembled WGS sequence"/>
</dbReference>
<dbReference type="InterPro" id="IPR026847">
    <property type="entry name" value="VPS13"/>
</dbReference>
<accession>A0ABQ5KI68</accession>
<feature type="region of interest" description="Disordered" evidence="2">
    <location>
        <begin position="158"/>
        <end position="177"/>
    </location>
</feature>
<dbReference type="EMBL" id="BQXS01009957">
    <property type="protein sequence ID" value="GKT32228.1"/>
    <property type="molecule type" value="Genomic_DNA"/>
</dbReference>
<evidence type="ECO:0000313" key="3">
    <source>
        <dbReference type="EMBL" id="GKT32228.1"/>
    </source>
</evidence>
<evidence type="ECO:0000313" key="4">
    <source>
        <dbReference type="Proteomes" id="UP001057375"/>
    </source>
</evidence>
<keyword evidence="4" id="KW-1185">Reference proteome</keyword>
<protein>
    <submittedName>
        <fullName evidence="3">Vacuolar protein sorting-associated protein 13 like protein</fullName>
    </submittedName>
</protein>
<comment type="similarity">
    <text evidence="1">Belongs to the VPS13 family.</text>
</comment>
<evidence type="ECO:0000256" key="2">
    <source>
        <dbReference type="SAM" id="MobiDB-lite"/>
    </source>
</evidence>
<name>A0ABQ5KI68_9EUKA</name>
<organism evidence="3 4">
    <name type="scientific">Aduncisulcus paluster</name>
    <dbReference type="NCBI Taxonomy" id="2918883"/>
    <lineage>
        <taxon>Eukaryota</taxon>
        <taxon>Metamonada</taxon>
        <taxon>Carpediemonas-like organisms</taxon>
        <taxon>Aduncisulcus</taxon>
    </lineage>
</organism>
<gene>
    <name evidence="3" type="ORF">ADUPG1_006424</name>
</gene>
<feature type="non-terminal residue" evidence="3">
    <location>
        <position position="1"/>
    </location>
</feature>
<feature type="compositionally biased region" description="Acidic residues" evidence="2">
    <location>
        <begin position="1296"/>
        <end position="1308"/>
    </location>
</feature>
<feature type="compositionally biased region" description="Basic and acidic residues" evidence="2">
    <location>
        <begin position="552"/>
        <end position="574"/>
    </location>
</feature>
<proteinExistence type="inferred from homology"/>